<evidence type="ECO:0000256" key="6">
    <source>
        <dbReference type="ARBA" id="ARBA00023033"/>
    </source>
</evidence>
<reference evidence="9" key="1">
    <citation type="submission" date="2020-05" db="EMBL/GenBank/DDBJ databases">
        <title>Mycena genomes resolve the evolution of fungal bioluminescence.</title>
        <authorList>
            <person name="Tsai I.J."/>
        </authorList>
    </citation>
    <scope>NUCLEOTIDE SEQUENCE</scope>
    <source>
        <strain evidence="9">160909Yilan</strain>
    </source>
</reference>
<dbReference type="GO" id="GO:0016705">
    <property type="term" value="F:oxidoreductase activity, acting on paired donors, with incorporation or reduction of molecular oxygen"/>
    <property type="evidence" value="ECO:0007669"/>
    <property type="project" value="InterPro"/>
</dbReference>
<dbReference type="PANTHER" id="PTHR46206">
    <property type="entry name" value="CYTOCHROME P450"/>
    <property type="match status" value="1"/>
</dbReference>
<keyword evidence="6 7" id="KW-0503">Monooxygenase</keyword>
<keyword evidence="8" id="KW-0472">Membrane</keyword>
<keyword evidence="3 7" id="KW-0479">Metal-binding</keyword>
<keyword evidence="7" id="KW-0349">Heme</keyword>
<comment type="similarity">
    <text evidence="2 7">Belongs to the cytochrome P450 family.</text>
</comment>
<evidence type="ECO:0000256" key="5">
    <source>
        <dbReference type="ARBA" id="ARBA00023004"/>
    </source>
</evidence>
<evidence type="ECO:0008006" key="11">
    <source>
        <dbReference type="Google" id="ProtNLM"/>
    </source>
</evidence>
<evidence type="ECO:0000256" key="7">
    <source>
        <dbReference type="RuleBase" id="RU000461"/>
    </source>
</evidence>
<feature type="transmembrane region" description="Helical" evidence="8">
    <location>
        <begin position="12"/>
        <end position="28"/>
    </location>
</feature>
<sequence>MSSPAPGTSIPPLYILLAGGTAVLWLWTRKPADPVPPLVEVDGLWSYYAAAYRFIKNSSDLILQAYVRDRHGVFRIPHPFRWDYLANGADRVAEVAAAREDVLSFMHGVDETLQVSYMMGSEIRDNPYHHHTVQTTLTRNLARCFPQVKDEIVCAFDDVLSLKDGEWKPFAVLPGVMKVVARTTNRLFVGLPLCRNQEYLNISIGFTVAVFTRCFMLGLFPRWIRPVIGPLMSPKKEADRRVLEFLGPMISERLAKEDELGSDWPDKPNDLISWLMQDAAPADKTVPALAHRVLIVNMAAIHTSTITLVDVLFDLTTYPSHIQPMREEVERVIMQEGWTKAALNSMHLVDSFIRESQRLNGSSPVALMRKVVAKDGFKFSDGTLIPFGSYLATSGRAVQHDAENYERPEIFDGFRFARMREELERNADHAVFKNHMISTSPMHLAFGYGKHACPGRNSFFAATELKAMLAHVLITYDVKAENEGRPVEYSFGRVRTPNPTARILIRKRQ</sequence>
<dbReference type="Gene3D" id="1.10.630.10">
    <property type="entry name" value="Cytochrome P450"/>
    <property type="match status" value="1"/>
</dbReference>
<dbReference type="PROSITE" id="PS00086">
    <property type="entry name" value="CYTOCHROME_P450"/>
    <property type="match status" value="1"/>
</dbReference>
<dbReference type="InterPro" id="IPR001128">
    <property type="entry name" value="Cyt_P450"/>
</dbReference>
<dbReference type="GO" id="GO:0005506">
    <property type="term" value="F:iron ion binding"/>
    <property type="evidence" value="ECO:0007669"/>
    <property type="project" value="InterPro"/>
</dbReference>
<evidence type="ECO:0000256" key="4">
    <source>
        <dbReference type="ARBA" id="ARBA00023002"/>
    </source>
</evidence>
<dbReference type="Proteomes" id="UP000623467">
    <property type="component" value="Unassembled WGS sequence"/>
</dbReference>
<keyword evidence="8" id="KW-0812">Transmembrane</keyword>
<dbReference type="EMBL" id="JACAZH010000013">
    <property type="protein sequence ID" value="KAF7351480.1"/>
    <property type="molecule type" value="Genomic_DNA"/>
</dbReference>
<keyword evidence="8" id="KW-1133">Transmembrane helix</keyword>
<dbReference type="CDD" id="cd11041">
    <property type="entry name" value="CYP503A1-like"/>
    <property type="match status" value="1"/>
</dbReference>
<keyword evidence="4 7" id="KW-0560">Oxidoreductase</keyword>
<organism evidence="9 10">
    <name type="scientific">Mycena sanguinolenta</name>
    <dbReference type="NCBI Taxonomy" id="230812"/>
    <lineage>
        <taxon>Eukaryota</taxon>
        <taxon>Fungi</taxon>
        <taxon>Dikarya</taxon>
        <taxon>Basidiomycota</taxon>
        <taxon>Agaricomycotina</taxon>
        <taxon>Agaricomycetes</taxon>
        <taxon>Agaricomycetidae</taxon>
        <taxon>Agaricales</taxon>
        <taxon>Marasmiineae</taxon>
        <taxon>Mycenaceae</taxon>
        <taxon>Mycena</taxon>
    </lineage>
</organism>
<keyword evidence="5 7" id="KW-0408">Iron</keyword>
<evidence type="ECO:0000256" key="8">
    <source>
        <dbReference type="SAM" id="Phobius"/>
    </source>
</evidence>
<protein>
    <recommendedName>
        <fullName evidence="11">Cytochrome P450</fullName>
    </recommendedName>
</protein>
<dbReference type="Pfam" id="PF00067">
    <property type="entry name" value="p450"/>
    <property type="match status" value="1"/>
</dbReference>
<keyword evidence="10" id="KW-1185">Reference proteome</keyword>
<dbReference type="AlphaFoldDB" id="A0A8H6Y005"/>
<dbReference type="GO" id="GO:0004497">
    <property type="term" value="F:monooxygenase activity"/>
    <property type="evidence" value="ECO:0007669"/>
    <property type="project" value="UniProtKB-KW"/>
</dbReference>
<proteinExistence type="inferred from homology"/>
<dbReference type="SUPFAM" id="SSF48264">
    <property type="entry name" value="Cytochrome P450"/>
    <property type="match status" value="1"/>
</dbReference>
<dbReference type="GO" id="GO:0020037">
    <property type="term" value="F:heme binding"/>
    <property type="evidence" value="ECO:0007669"/>
    <property type="project" value="InterPro"/>
</dbReference>
<dbReference type="OrthoDB" id="1844152at2759"/>
<evidence type="ECO:0000256" key="3">
    <source>
        <dbReference type="ARBA" id="ARBA00022723"/>
    </source>
</evidence>
<evidence type="ECO:0000256" key="2">
    <source>
        <dbReference type="ARBA" id="ARBA00010617"/>
    </source>
</evidence>
<evidence type="ECO:0000313" key="10">
    <source>
        <dbReference type="Proteomes" id="UP000623467"/>
    </source>
</evidence>
<comment type="caution">
    <text evidence="9">The sequence shown here is derived from an EMBL/GenBank/DDBJ whole genome shotgun (WGS) entry which is preliminary data.</text>
</comment>
<evidence type="ECO:0000313" key="9">
    <source>
        <dbReference type="EMBL" id="KAF7351480.1"/>
    </source>
</evidence>
<dbReference type="InterPro" id="IPR017972">
    <property type="entry name" value="Cyt_P450_CS"/>
</dbReference>
<gene>
    <name evidence="9" type="ORF">MSAN_01580200</name>
</gene>
<accession>A0A8H6Y005</accession>
<dbReference type="InterPro" id="IPR036396">
    <property type="entry name" value="Cyt_P450_sf"/>
</dbReference>
<comment type="cofactor">
    <cofactor evidence="1">
        <name>heme</name>
        <dbReference type="ChEBI" id="CHEBI:30413"/>
    </cofactor>
</comment>
<dbReference type="PANTHER" id="PTHR46206:SF1">
    <property type="entry name" value="P450, PUTATIVE (EUROFUNG)-RELATED"/>
    <property type="match status" value="1"/>
</dbReference>
<evidence type="ECO:0000256" key="1">
    <source>
        <dbReference type="ARBA" id="ARBA00001971"/>
    </source>
</evidence>
<name>A0A8H6Y005_9AGAR</name>
<feature type="transmembrane region" description="Helical" evidence="8">
    <location>
        <begin position="199"/>
        <end position="224"/>
    </location>
</feature>